<evidence type="ECO:0000256" key="3">
    <source>
        <dbReference type="ARBA" id="ARBA00022989"/>
    </source>
</evidence>
<name>A0A7J6DQR8_CANSA</name>
<protein>
    <recommendedName>
        <fullName evidence="5">SLC26A/SulP transporter domain-containing protein</fullName>
    </recommendedName>
</protein>
<evidence type="ECO:0000259" key="5">
    <source>
        <dbReference type="Pfam" id="PF00916"/>
    </source>
</evidence>
<comment type="subcellular location">
    <subcellularLocation>
        <location evidence="1">Membrane</location>
        <topology evidence="1">Multi-pass membrane protein</topology>
    </subcellularLocation>
</comment>
<keyword evidence="3" id="KW-1133">Transmembrane helix</keyword>
<keyword evidence="2" id="KW-0812">Transmembrane</keyword>
<evidence type="ECO:0000256" key="2">
    <source>
        <dbReference type="ARBA" id="ARBA00022692"/>
    </source>
</evidence>
<accession>A0A7J6DQR8</accession>
<evidence type="ECO:0000256" key="4">
    <source>
        <dbReference type="ARBA" id="ARBA00023136"/>
    </source>
</evidence>
<evidence type="ECO:0000313" key="7">
    <source>
        <dbReference type="Proteomes" id="UP000583929"/>
    </source>
</evidence>
<proteinExistence type="predicted"/>
<evidence type="ECO:0000256" key="1">
    <source>
        <dbReference type="ARBA" id="ARBA00004141"/>
    </source>
</evidence>
<dbReference type="EMBL" id="JAATIQ010000687">
    <property type="protein sequence ID" value="KAF4348432.1"/>
    <property type="molecule type" value="Genomic_DNA"/>
</dbReference>
<keyword evidence="7" id="KW-1185">Reference proteome</keyword>
<dbReference type="AlphaFoldDB" id="A0A7J6DQR8"/>
<sequence>MRAAVSTLNCSRYILCSLCSTSPLPLAALFDFASRCSVRLRLSLSLLCSTSPLPLAALFDFASRCSVRLRLSLLCSTSPLPLAALFDFGEERQLRQCSSGEWSQQHEIEGQALSHYFTQTHPAPLIYAIMGSSRDLAVGTTAVGSLLTASMLGQEVSFTENPSLYLHLAFTGTFFAGVRETYISQWAKILVQCRSIVALDCSDYVAASRFLLRNNSIAKEEIGDDIFNSARLVRCGVAPDNWQQVLEGIHNMRSSKDAPVDTMGCEKAGSLLPPKVLLSGVVILEVAISKDLLVYLLSRSCYLEGFT</sequence>
<gene>
    <name evidence="6" type="ORF">G4B88_031296</name>
</gene>
<evidence type="ECO:0000313" key="6">
    <source>
        <dbReference type="EMBL" id="KAF4348432.1"/>
    </source>
</evidence>
<organism evidence="6 7">
    <name type="scientific">Cannabis sativa</name>
    <name type="common">Hemp</name>
    <name type="synonym">Marijuana</name>
    <dbReference type="NCBI Taxonomy" id="3483"/>
    <lineage>
        <taxon>Eukaryota</taxon>
        <taxon>Viridiplantae</taxon>
        <taxon>Streptophyta</taxon>
        <taxon>Embryophyta</taxon>
        <taxon>Tracheophyta</taxon>
        <taxon>Spermatophyta</taxon>
        <taxon>Magnoliopsida</taxon>
        <taxon>eudicotyledons</taxon>
        <taxon>Gunneridae</taxon>
        <taxon>Pentapetalae</taxon>
        <taxon>rosids</taxon>
        <taxon>fabids</taxon>
        <taxon>Rosales</taxon>
        <taxon>Cannabaceae</taxon>
        <taxon>Cannabis</taxon>
    </lineage>
</organism>
<dbReference type="Pfam" id="PF00916">
    <property type="entry name" value="Sulfate_transp"/>
    <property type="match status" value="1"/>
</dbReference>
<keyword evidence="4" id="KW-0472">Membrane</keyword>
<feature type="domain" description="SLC26A/SulP transporter" evidence="5">
    <location>
        <begin position="123"/>
        <end position="179"/>
    </location>
</feature>
<dbReference type="GO" id="GO:0016020">
    <property type="term" value="C:membrane"/>
    <property type="evidence" value="ECO:0007669"/>
    <property type="project" value="UniProtKB-SubCell"/>
</dbReference>
<reference evidence="6 7" key="1">
    <citation type="journal article" date="2020" name="bioRxiv">
        <title>Sequence and annotation of 42 cannabis genomes reveals extensive copy number variation in cannabinoid synthesis and pathogen resistance genes.</title>
        <authorList>
            <person name="Mckernan K.J."/>
            <person name="Helbert Y."/>
            <person name="Kane L.T."/>
            <person name="Ebling H."/>
            <person name="Zhang L."/>
            <person name="Liu B."/>
            <person name="Eaton Z."/>
            <person name="Mclaughlin S."/>
            <person name="Kingan S."/>
            <person name="Baybayan P."/>
            <person name="Concepcion G."/>
            <person name="Jordan M."/>
            <person name="Riva A."/>
            <person name="Barbazuk W."/>
            <person name="Harkins T."/>
        </authorList>
    </citation>
    <scope>NUCLEOTIDE SEQUENCE [LARGE SCALE GENOMIC DNA]</scope>
    <source>
        <strain evidence="7">cv. Jamaican Lion 4</strain>
        <tissue evidence="6">Leaf</tissue>
    </source>
</reference>
<dbReference type="InterPro" id="IPR011547">
    <property type="entry name" value="SLC26A/SulP_dom"/>
</dbReference>
<dbReference type="Proteomes" id="UP000583929">
    <property type="component" value="Unassembled WGS sequence"/>
</dbReference>
<comment type="caution">
    <text evidence="6">The sequence shown here is derived from an EMBL/GenBank/DDBJ whole genome shotgun (WGS) entry which is preliminary data.</text>
</comment>